<reference evidence="1" key="2">
    <citation type="submission" date="2015-06" db="UniProtKB">
        <authorList>
            <consortium name="EnsemblMetazoa"/>
        </authorList>
    </citation>
    <scope>IDENTIFICATION</scope>
</reference>
<sequence>MDSQFDLAVRSLLSDLEWLTIWLSFTRDISKILEIAFWHSLYRERGIIVYDQFFIRITDWELPLGKPIALDFLRSFGEFKETS</sequence>
<dbReference type="HOGENOM" id="CLU_2545543_0_0_1"/>
<dbReference type="Proteomes" id="UP000015104">
    <property type="component" value="Unassembled WGS sequence"/>
</dbReference>
<proteinExistence type="predicted"/>
<accession>T1KE03</accession>
<evidence type="ECO:0000313" key="1">
    <source>
        <dbReference type="EnsemblMetazoa" id="tetur09g04840.1"/>
    </source>
</evidence>
<name>T1KE03_TETUR</name>
<organism evidence="1 2">
    <name type="scientific">Tetranychus urticae</name>
    <name type="common">Two-spotted spider mite</name>
    <dbReference type="NCBI Taxonomy" id="32264"/>
    <lineage>
        <taxon>Eukaryota</taxon>
        <taxon>Metazoa</taxon>
        <taxon>Ecdysozoa</taxon>
        <taxon>Arthropoda</taxon>
        <taxon>Chelicerata</taxon>
        <taxon>Arachnida</taxon>
        <taxon>Acari</taxon>
        <taxon>Acariformes</taxon>
        <taxon>Trombidiformes</taxon>
        <taxon>Prostigmata</taxon>
        <taxon>Eleutherengona</taxon>
        <taxon>Raphignathae</taxon>
        <taxon>Tetranychoidea</taxon>
        <taxon>Tetranychidae</taxon>
        <taxon>Tetranychus</taxon>
    </lineage>
</organism>
<evidence type="ECO:0000313" key="2">
    <source>
        <dbReference type="Proteomes" id="UP000015104"/>
    </source>
</evidence>
<dbReference type="EnsemblMetazoa" id="tetur09g04840.1">
    <property type="protein sequence ID" value="tetur09g04840.1"/>
    <property type="gene ID" value="tetur09g04840"/>
</dbReference>
<protein>
    <submittedName>
        <fullName evidence="1">Uncharacterized protein</fullName>
    </submittedName>
</protein>
<dbReference type="AlphaFoldDB" id="T1KE03"/>
<keyword evidence="2" id="KW-1185">Reference proteome</keyword>
<dbReference type="EMBL" id="CAEY01002033">
    <property type="status" value="NOT_ANNOTATED_CDS"/>
    <property type="molecule type" value="Genomic_DNA"/>
</dbReference>
<reference evidence="2" key="1">
    <citation type="submission" date="2011-08" db="EMBL/GenBank/DDBJ databases">
        <authorList>
            <person name="Rombauts S."/>
        </authorList>
    </citation>
    <scope>NUCLEOTIDE SEQUENCE</scope>
    <source>
        <strain evidence="2">London</strain>
    </source>
</reference>